<sequence>MGRQFSKKPREIQSIQTENRVIQGKLPVPDSLAYLDQIAKFQPIAVDCQPPILWDHAQGVHVFDPYGNKWLDFSSGVLVANVGHSHPQIQQAAVNEIERGNMFSYCFPSATGAILAKKIVDLAPSTLNKIFLLTTGSETTECAIKLCKTYGQSIDPNKKIIVTFINAFHGRTMGAQMAGGAPQAKKWIGTINTDFIQVPFPDGYHCKERSFHVFEKTLAEMNITPKQIAGVMMESYQGGGASFAPEEYVRKLRDFCDNHDILLVFDEVQSGFGRTGKLFAFEHYGVIPDMVCLGKGISSSLPLAAILGRSDILDQYGPGDMTSTHGGNPVSCAAAIANIDILIRENLVEKADEIGRFLFTGLKHICDKYSLFIGEVRGRGMVYGIDIIHDETKEPYADLAFQIVQECFYQGLLLFAPVGYGGATIKICPPLIINDLQVAEGLQVFEESFHRAIISLR</sequence>
<dbReference type="AlphaFoldDB" id="A0ABD4TI88"/>
<gene>
    <name evidence="4" type="ORF">FTO68_04210</name>
</gene>
<dbReference type="RefSeq" id="WP_255332142.1">
    <property type="nucleotide sequence ID" value="NZ_VOTZ01000006.1"/>
</dbReference>
<evidence type="ECO:0000256" key="1">
    <source>
        <dbReference type="ARBA" id="ARBA00001933"/>
    </source>
</evidence>
<comment type="similarity">
    <text evidence="3">Belongs to the class-III pyridoxal-phosphate-dependent aminotransferase family.</text>
</comment>
<comment type="caution">
    <text evidence="4">The sequence shown here is derived from an EMBL/GenBank/DDBJ whole genome shotgun (WGS) entry which is preliminary data.</text>
</comment>
<dbReference type="InterPro" id="IPR015424">
    <property type="entry name" value="PyrdxlP-dep_Trfase"/>
</dbReference>
<dbReference type="GO" id="GO:0008483">
    <property type="term" value="F:transaminase activity"/>
    <property type="evidence" value="ECO:0007669"/>
    <property type="project" value="UniProtKB-KW"/>
</dbReference>
<dbReference type="Gene3D" id="3.90.1150.10">
    <property type="entry name" value="Aspartate Aminotransferase, domain 1"/>
    <property type="match status" value="1"/>
</dbReference>
<accession>A0ABD4TI88</accession>
<dbReference type="FunFam" id="3.40.640.10:FF:000004">
    <property type="entry name" value="Acetylornithine aminotransferase"/>
    <property type="match status" value="1"/>
</dbReference>
<keyword evidence="4" id="KW-0032">Aminotransferase</keyword>
<dbReference type="PIRSF" id="PIRSF000521">
    <property type="entry name" value="Transaminase_4ab_Lys_Orn"/>
    <property type="match status" value="1"/>
</dbReference>
<keyword evidence="4" id="KW-0808">Transferase</keyword>
<dbReference type="InterPro" id="IPR049704">
    <property type="entry name" value="Aminotrans_3_PPA_site"/>
</dbReference>
<dbReference type="InterPro" id="IPR005814">
    <property type="entry name" value="Aminotrans_3"/>
</dbReference>
<dbReference type="PANTHER" id="PTHR11986">
    <property type="entry name" value="AMINOTRANSFERASE CLASS III"/>
    <property type="match status" value="1"/>
</dbReference>
<keyword evidence="5" id="KW-1185">Reference proteome</keyword>
<dbReference type="InterPro" id="IPR015422">
    <property type="entry name" value="PyrdxlP-dep_Trfase_small"/>
</dbReference>
<dbReference type="InterPro" id="IPR015421">
    <property type="entry name" value="PyrdxlP-dep_Trfase_major"/>
</dbReference>
<dbReference type="SUPFAM" id="SSF53383">
    <property type="entry name" value="PLP-dependent transferases"/>
    <property type="match status" value="1"/>
</dbReference>
<dbReference type="Gene3D" id="3.40.640.10">
    <property type="entry name" value="Type I PLP-dependent aspartate aminotransferase-like (Major domain)"/>
    <property type="match status" value="1"/>
</dbReference>
<evidence type="ECO:0000313" key="5">
    <source>
        <dbReference type="Proteomes" id="UP001524383"/>
    </source>
</evidence>
<dbReference type="Pfam" id="PF00202">
    <property type="entry name" value="Aminotran_3"/>
    <property type="match status" value="1"/>
</dbReference>
<dbReference type="EMBL" id="VOTZ01000006">
    <property type="protein sequence ID" value="MCQ1538196.1"/>
    <property type="molecule type" value="Genomic_DNA"/>
</dbReference>
<evidence type="ECO:0000313" key="4">
    <source>
        <dbReference type="EMBL" id="MCQ1538196.1"/>
    </source>
</evidence>
<proteinExistence type="inferred from homology"/>
<evidence type="ECO:0000256" key="2">
    <source>
        <dbReference type="ARBA" id="ARBA00022898"/>
    </source>
</evidence>
<reference evidence="4 5" key="1">
    <citation type="submission" date="2019-08" db="EMBL/GenBank/DDBJ databases">
        <authorList>
            <person name="Chen S.-C."/>
            <person name="Lai M.-C."/>
            <person name="You Y.-T."/>
        </authorList>
    </citation>
    <scope>NUCLEOTIDE SEQUENCE [LARGE SCALE GENOMIC DNA]</scope>
    <source>
        <strain evidence="4 5">P2F9704a</strain>
    </source>
</reference>
<name>A0ABD4TI88_9EURY</name>
<dbReference type="Proteomes" id="UP001524383">
    <property type="component" value="Unassembled WGS sequence"/>
</dbReference>
<organism evidence="4 5">
    <name type="scientific">Methanocalculus taiwanensis</name>
    <dbReference type="NCBI Taxonomy" id="106207"/>
    <lineage>
        <taxon>Archaea</taxon>
        <taxon>Methanobacteriati</taxon>
        <taxon>Methanobacteriota</taxon>
        <taxon>Stenosarchaea group</taxon>
        <taxon>Methanomicrobia</taxon>
        <taxon>Methanomicrobiales</taxon>
        <taxon>Methanocalculaceae</taxon>
        <taxon>Methanocalculus</taxon>
    </lineage>
</organism>
<dbReference type="PROSITE" id="PS00600">
    <property type="entry name" value="AA_TRANSFER_CLASS_3"/>
    <property type="match status" value="1"/>
</dbReference>
<dbReference type="CDD" id="cd00610">
    <property type="entry name" value="OAT_like"/>
    <property type="match status" value="1"/>
</dbReference>
<dbReference type="InterPro" id="IPR050103">
    <property type="entry name" value="Class-III_PLP-dep_AT"/>
</dbReference>
<comment type="cofactor">
    <cofactor evidence="1">
        <name>pyridoxal 5'-phosphate</name>
        <dbReference type="ChEBI" id="CHEBI:597326"/>
    </cofactor>
</comment>
<keyword evidence="2 3" id="KW-0663">Pyridoxal phosphate</keyword>
<protein>
    <submittedName>
        <fullName evidence="4">Aspartate aminotransferase family protein</fullName>
    </submittedName>
</protein>
<evidence type="ECO:0000256" key="3">
    <source>
        <dbReference type="RuleBase" id="RU003560"/>
    </source>
</evidence>